<dbReference type="InterPro" id="IPR029016">
    <property type="entry name" value="GAF-like_dom_sf"/>
</dbReference>
<dbReference type="SMART" id="SM00331">
    <property type="entry name" value="PP2C_SIG"/>
    <property type="match status" value="1"/>
</dbReference>
<dbReference type="InterPro" id="IPR001932">
    <property type="entry name" value="PPM-type_phosphatase-like_dom"/>
</dbReference>
<keyword evidence="1" id="KW-0378">Hydrolase</keyword>
<dbReference type="SUPFAM" id="SSF81606">
    <property type="entry name" value="PP2C-like"/>
    <property type="match status" value="1"/>
</dbReference>
<reference evidence="3" key="1">
    <citation type="submission" date="2022-01" db="EMBL/GenBank/DDBJ databases">
        <authorList>
            <person name="Wang Y."/>
        </authorList>
    </citation>
    <scope>NUCLEOTIDE SEQUENCE</scope>
    <source>
        <strain evidence="3">WB101</strain>
    </source>
</reference>
<keyword evidence="4" id="KW-1185">Reference proteome</keyword>
<dbReference type="Pfam" id="PF07228">
    <property type="entry name" value="SpoIIE"/>
    <property type="match status" value="1"/>
</dbReference>
<evidence type="ECO:0000259" key="2">
    <source>
        <dbReference type="PROSITE" id="PS51746"/>
    </source>
</evidence>
<dbReference type="Pfam" id="PF13185">
    <property type="entry name" value="GAF_2"/>
    <property type="match status" value="1"/>
</dbReference>
<dbReference type="InterPro" id="IPR036457">
    <property type="entry name" value="PPM-type-like_dom_sf"/>
</dbReference>
<dbReference type="SMART" id="SM00065">
    <property type="entry name" value="GAF"/>
    <property type="match status" value="1"/>
</dbReference>
<dbReference type="RefSeq" id="WP_237855098.1">
    <property type="nucleotide sequence ID" value="NZ_JAKLWS010000020.1"/>
</dbReference>
<dbReference type="InterPro" id="IPR003018">
    <property type="entry name" value="GAF"/>
</dbReference>
<reference evidence="3" key="2">
    <citation type="submission" date="2024-05" db="EMBL/GenBank/DDBJ databases">
        <title>Rhodohalobacter halophilus gen. nov., sp. nov., a moderately halophilic member of the family Balneolaceae.</title>
        <authorList>
            <person name="Xia J."/>
        </authorList>
    </citation>
    <scope>NUCLEOTIDE SEQUENCE</scope>
    <source>
        <strain evidence="3">WB101</strain>
    </source>
</reference>
<protein>
    <submittedName>
        <fullName evidence="3">PP2C family protein-serine/threonine phosphatase</fullName>
    </submittedName>
</protein>
<dbReference type="PANTHER" id="PTHR43156:SF2">
    <property type="entry name" value="STAGE II SPORULATION PROTEIN E"/>
    <property type="match status" value="1"/>
</dbReference>
<dbReference type="PANTHER" id="PTHR43156">
    <property type="entry name" value="STAGE II SPORULATION PROTEIN E-RELATED"/>
    <property type="match status" value="1"/>
</dbReference>
<sequence>MSNVEKLQAENRQLQLAINELKILNDVATTISSVQSVDEIINQIVMKCIKHMGVEEGTVNLLERSTEGENFHTMVRHRDTSGVKVPFRMDTGLKGWMLKNRTSFLSNDIRNDDRFQFLSDDEYPFESILCVPLIVKGEMIGYLAVFNKRKGVFTDEDRRLLSIIGSQSAQIIENARLLEEEKRLISLQEELSMASEIQRKLLPDQPPEIPGYQLFATNIPAKSVGGDYYDFVPLSDDRLAFCLGDITGKGMPAAMLMSNLQATFRSQVLVNDDCAICIRRTNKLLYRSTESTKFATMIYGALDPKTGQIKYTNGGHDCPILFKKNQDPIELESTGLILGIFEESEYTQESIQLESGDLLLIFSDGITEAMDSDLEMYGTNRLLELVQTHADKPVSEIGSIILQSVREHAGSNTQSDDITLMLIKKD</sequence>
<evidence type="ECO:0000256" key="1">
    <source>
        <dbReference type="ARBA" id="ARBA00022801"/>
    </source>
</evidence>
<proteinExistence type="predicted"/>
<dbReference type="Proteomes" id="UP001165366">
    <property type="component" value="Unassembled WGS sequence"/>
</dbReference>
<dbReference type="PROSITE" id="PS51746">
    <property type="entry name" value="PPM_2"/>
    <property type="match status" value="1"/>
</dbReference>
<feature type="domain" description="PPM-type phosphatase" evidence="2">
    <location>
        <begin position="211"/>
        <end position="425"/>
    </location>
</feature>
<evidence type="ECO:0000313" key="4">
    <source>
        <dbReference type="Proteomes" id="UP001165366"/>
    </source>
</evidence>
<dbReference type="Gene3D" id="3.60.40.10">
    <property type="entry name" value="PPM-type phosphatase domain"/>
    <property type="match status" value="1"/>
</dbReference>
<gene>
    <name evidence="3" type="ORF">L6773_14250</name>
</gene>
<evidence type="ECO:0000313" key="3">
    <source>
        <dbReference type="EMBL" id="MCG2589738.1"/>
    </source>
</evidence>
<organism evidence="3 4">
    <name type="scientific">Rhodohalobacter sulfatireducens</name>
    <dbReference type="NCBI Taxonomy" id="2911366"/>
    <lineage>
        <taxon>Bacteria</taxon>
        <taxon>Pseudomonadati</taxon>
        <taxon>Balneolota</taxon>
        <taxon>Balneolia</taxon>
        <taxon>Balneolales</taxon>
        <taxon>Balneolaceae</taxon>
        <taxon>Rhodohalobacter</taxon>
    </lineage>
</organism>
<dbReference type="InterPro" id="IPR052016">
    <property type="entry name" value="Bact_Sigma-Reg"/>
</dbReference>
<accession>A0ABS9KFW2</accession>
<name>A0ABS9KFW2_9BACT</name>
<comment type="caution">
    <text evidence="3">The sequence shown here is derived from an EMBL/GenBank/DDBJ whole genome shotgun (WGS) entry which is preliminary data.</text>
</comment>
<dbReference type="EMBL" id="JAKLWS010000020">
    <property type="protein sequence ID" value="MCG2589738.1"/>
    <property type="molecule type" value="Genomic_DNA"/>
</dbReference>
<dbReference type="SUPFAM" id="SSF55781">
    <property type="entry name" value="GAF domain-like"/>
    <property type="match status" value="1"/>
</dbReference>
<dbReference type="Gene3D" id="3.30.450.40">
    <property type="match status" value="1"/>
</dbReference>